<organism evidence="4 5">
    <name type="scientific">Pseudoduganella ginsengisoli</name>
    <dbReference type="NCBI Taxonomy" id="1462440"/>
    <lineage>
        <taxon>Bacteria</taxon>
        <taxon>Pseudomonadati</taxon>
        <taxon>Pseudomonadota</taxon>
        <taxon>Betaproteobacteria</taxon>
        <taxon>Burkholderiales</taxon>
        <taxon>Oxalobacteraceae</taxon>
        <taxon>Telluria group</taxon>
        <taxon>Pseudoduganella</taxon>
    </lineage>
</organism>
<dbReference type="Gene3D" id="1.10.3210.10">
    <property type="entry name" value="Hypothetical protein af1432"/>
    <property type="match status" value="1"/>
</dbReference>
<dbReference type="InterPro" id="IPR037522">
    <property type="entry name" value="HD_GYP_dom"/>
</dbReference>
<evidence type="ECO:0000313" key="5">
    <source>
        <dbReference type="Proteomes" id="UP000484015"/>
    </source>
</evidence>
<feature type="chain" id="PRO_5026888778" evidence="1">
    <location>
        <begin position="20"/>
        <end position="474"/>
    </location>
</feature>
<dbReference type="PROSITE" id="PS51832">
    <property type="entry name" value="HD_GYP"/>
    <property type="match status" value="1"/>
</dbReference>
<feature type="signal peptide" evidence="1">
    <location>
        <begin position="1"/>
        <end position="19"/>
    </location>
</feature>
<dbReference type="CDD" id="cd00077">
    <property type="entry name" value="HDc"/>
    <property type="match status" value="1"/>
</dbReference>
<dbReference type="EMBL" id="WNLA01000026">
    <property type="protein sequence ID" value="MTW05557.1"/>
    <property type="molecule type" value="Genomic_DNA"/>
</dbReference>
<dbReference type="Pfam" id="PF13487">
    <property type="entry name" value="HD_5"/>
    <property type="match status" value="1"/>
</dbReference>
<proteinExistence type="predicted"/>
<name>A0A6L6Q714_9BURK</name>
<accession>A0A6L6Q714</accession>
<keyword evidence="1" id="KW-0732">Signal</keyword>
<comment type="caution">
    <text evidence="4">The sequence shown here is derived from an EMBL/GenBank/DDBJ whole genome shotgun (WGS) entry which is preliminary data.</text>
</comment>
<dbReference type="Proteomes" id="UP000484015">
    <property type="component" value="Unassembled WGS sequence"/>
</dbReference>
<dbReference type="GO" id="GO:0008081">
    <property type="term" value="F:phosphoric diester hydrolase activity"/>
    <property type="evidence" value="ECO:0007669"/>
    <property type="project" value="UniProtKB-ARBA"/>
</dbReference>
<gene>
    <name evidence="4" type="ORF">GM668_26100</name>
</gene>
<protein>
    <submittedName>
        <fullName evidence="4">HD domain-containing protein</fullName>
    </submittedName>
</protein>
<evidence type="ECO:0000259" key="3">
    <source>
        <dbReference type="PROSITE" id="PS51832"/>
    </source>
</evidence>
<dbReference type="PROSITE" id="PS51831">
    <property type="entry name" value="HD"/>
    <property type="match status" value="1"/>
</dbReference>
<keyword evidence="5" id="KW-1185">Reference proteome</keyword>
<feature type="domain" description="HD-GYP" evidence="3">
    <location>
        <begin position="133"/>
        <end position="274"/>
    </location>
</feature>
<dbReference type="OrthoDB" id="9780948at2"/>
<dbReference type="AlphaFoldDB" id="A0A6L6Q714"/>
<sequence length="474" mass="51394">MKGAIIVIVNWFSVHFAEAAAMSALNALPVNKHYLGKVMDVAETMAVEVIVDILDVRGMKLVAKGARVTRALQEKLIMHKLKRPFESCVRVRDGVDANAIVTIATRLIDTSAPVAHILRATSTGGSSALAHLSRMEFGNALSLMLTVSERNGANALEHAVLVSLLSICMAKKLGLREDDVTIAGLAGLLHDIGELYIDPAYLARGKRLLPHEWSHIVVHPRIGQMLIDELGGYPAAVGRAVAEHHERYDGTGYPRQISGNQISAAGQAVSVAEMIAGVLLKDHPLQRAELALKIIPGEHSHDLLSAISGALRIAGPEQGGDVRAQGGESVERLFWRISTILEIGKNLLDGPAAKSPTTRQLLDATLTRVRHIQRAFISTGLDVYVRQQPGFNGGCDALLFEREVACRELQWRLRDIARDMALHTATPDEKVVLAPLVRMLDDDRSMAAPAPVQSAQPKLFMPSTTIASVRRYGT</sequence>
<evidence type="ECO:0000256" key="1">
    <source>
        <dbReference type="SAM" id="SignalP"/>
    </source>
</evidence>
<reference evidence="4 5" key="1">
    <citation type="submission" date="2019-11" db="EMBL/GenBank/DDBJ databases">
        <title>Type strains purchased from KCTC, JCM and DSMZ.</title>
        <authorList>
            <person name="Lu H."/>
        </authorList>
    </citation>
    <scope>NUCLEOTIDE SEQUENCE [LARGE SCALE GENOMIC DNA]</scope>
    <source>
        <strain evidence="4 5">KCTC 42409</strain>
    </source>
</reference>
<feature type="domain" description="HD" evidence="2">
    <location>
        <begin position="155"/>
        <end position="278"/>
    </location>
</feature>
<evidence type="ECO:0000313" key="4">
    <source>
        <dbReference type="EMBL" id="MTW05557.1"/>
    </source>
</evidence>
<dbReference type="InterPro" id="IPR003607">
    <property type="entry name" value="HD/PDEase_dom"/>
</dbReference>
<dbReference type="InterPro" id="IPR006674">
    <property type="entry name" value="HD_domain"/>
</dbReference>
<evidence type="ECO:0000259" key="2">
    <source>
        <dbReference type="PROSITE" id="PS51831"/>
    </source>
</evidence>
<dbReference type="SUPFAM" id="SSF109604">
    <property type="entry name" value="HD-domain/PDEase-like"/>
    <property type="match status" value="1"/>
</dbReference>
<dbReference type="PANTHER" id="PTHR43155:SF2">
    <property type="entry name" value="CYCLIC DI-GMP PHOSPHODIESTERASE PA4108"/>
    <property type="match status" value="1"/>
</dbReference>
<dbReference type="PANTHER" id="PTHR43155">
    <property type="entry name" value="CYCLIC DI-GMP PHOSPHODIESTERASE PA4108-RELATED"/>
    <property type="match status" value="1"/>
</dbReference>